<keyword evidence="6" id="KW-0862">Zinc</keyword>
<dbReference type="Gene3D" id="3.30.60.190">
    <property type="match status" value="1"/>
</dbReference>
<dbReference type="GO" id="GO:0048254">
    <property type="term" value="P:snoRNA localization"/>
    <property type="evidence" value="ECO:0007669"/>
    <property type="project" value="TreeGrafter"/>
</dbReference>
<dbReference type="InterPro" id="IPR051639">
    <property type="entry name" value="BCD1"/>
</dbReference>
<evidence type="ECO:0000256" key="11">
    <source>
        <dbReference type="ARBA" id="ARBA00068630"/>
    </source>
</evidence>
<evidence type="ECO:0000256" key="12">
    <source>
        <dbReference type="ARBA" id="ARBA00077531"/>
    </source>
</evidence>
<evidence type="ECO:0000313" key="17">
    <source>
        <dbReference type="Proteomes" id="UP000076863"/>
    </source>
</evidence>
<dbReference type="GO" id="GO:0000492">
    <property type="term" value="P:box C/D snoRNP assembly"/>
    <property type="evidence" value="ECO:0007669"/>
    <property type="project" value="TreeGrafter"/>
</dbReference>
<name>A0A167AJ10_9HYPO</name>
<evidence type="ECO:0000256" key="10">
    <source>
        <dbReference type="ARBA" id="ARBA00061949"/>
    </source>
</evidence>
<evidence type="ECO:0000256" key="4">
    <source>
        <dbReference type="ARBA" id="ARBA00022723"/>
    </source>
</evidence>
<dbReference type="SUPFAM" id="SSF144232">
    <property type="entry name" value="HIT/MYND zinc finger-like"/>
    <property type="match status" value="1"/>
</dbReference>
<evidence type="ECO:0000256" key="3">
    <source>
        <dbReference type="ARBA" id="ARBA00022553"/>
    </source>
</evidence>
<evidence type="ECO:0000256" key="2">
    <source>
        <dbReference type="ARBA" id="ARBA00022517"/>
    </source>
</evidence>
<feature type="region of interest" description="Disordered" evidence="14">
    <location>
        <begin position="350"/>
        <end position="444"/>
    </location>
</feature>
<dbReference type="PROSITE" id="PS51083">
    <property type="entry name" value="ZF_HIT"/>
    <property type="match status" value="1"/>
</dbReference>
<evidence type="ECO:0000256" key="1">
    <source>
        <dbReference type="ARBA" id="ARBA00022499"/>
    </source>
</evidence>
<keyword evidence="7" id="KW-0832">Ubl conjugation</keyword>
<dbReference type="EMBL" id="AZHA01000024">
    <property type="protein sequence ID" value="OAA38960.1"/>
    <property type="molecule type" value="Genomic_DNA"/>
</dbReference>
<dbReference type="AlphaFoldDB" id="A0A167AJ10"/>
<evidence type="ECO:0000256" key="14">
    <source>
        <dbReference type="SAM" id="MobiDB-lite"/>
    </source>
</evidence>
<evidence type="ECO:0000256" key="7">
    <source>
        <dbReference type="ARBA" id="ARBA00022843"/>
    </source>
</evidence>
<evidence type="ECO:0000256" key="13">
    <source>
        <dbReference type="PROSITE-ProRule" id="PRU00453"/>
    </source>
</evidence>
<keyword evidence="4" id="KW-0479">Metal-binding</keyword>
<keyword evidence="3" id="KW-0597">Phosphoprotein</keyword>
<feature type="compositionally biased region" description="Gly residues" evidence="14">
    <location>
        <begin position="366"/>
        <end position="376"/>
    </location>
</feature>
<dbReference type="Pfam" id="PF04438">
    <property type="entry name" value="zf-HIT"/>
    <property type="match status" value="1"/>
</dbReference>
<dbReference type="GO" id="GO:0070761">
    <property type="term" value="C:pre-snoRNP complex"/>
    <property type="evidence" value="ECO:0007669"/>
    <property type="project" value="TreeGrafter"/>
</dbReference>
<comment type="function">
    <text evidence="8">Required for box C/D snoRNAs accumulation involved in snoRNA processing, snoRNA transport to the nucleolus and ribosome biogenesis.</text>
</comment>
<sequence length="444" mass="49468">MADPMLTSLCAICHIAVPKYKCPRCGLRSCSLACTKKHKAWSECSGARDPTTYLPPSRLRTPAGVDHDYNFLHGIERSLERAERVLVDERRLVQAEELRPATVQEVRWKTGRDGRKRRVLVTRLLREARTRQFERSLAHRLRKLNVEIICVPTGMTRQKENNTTLNRRTSRINWQVEWFVADDGRVEATQGEAANATRFLSKVMDDVPLHEAYRTMLDEQQAAKRRQAKKDGRATEDQTMYYGRSPESRCWPSPATLQDPQTGLWFAYTGPSIDMWPEEKQHEYQFFLGRPQTRRPDGRVTVSPLQVTDCFRDILANTRVLEFPTIIVLRSGQMLPETYILGHKDTLLPGAAGPQGSGSGKRKEGPAGGGGGGNGGDRAAKKRKGEDEEEGEVDEDGEEGSDGGGGGLVEGDVINEQSMGEEDDDDDDTSSSGTSSASEDEGDE</sequence>
<dbReference type="FunFam" id="3.30.60.190:FF:000001">
    <property type="entry name" value="box C/D snoRNA protein 1"/>
    <property type="match status" value="1"/>
</dbReference>
<reference evidence="16 17" key="1">
    <citation type="journal article" date="2016" name="Genome Biol. Evol.">
        <title>Divergent and convergent evolution of fungal pathogenicity.</title>
        <authorList>
            <person name="Shang Y."/>
            <person name="Xiao G."/>
            <person name="Zheng P."/>
            <person name="Cen K."/>
            <person name="Zhan S."/>
            <person name="Wang C."/>
        </authorList>
    </citation>
    <scope>NUCLEOTIDE SEQUENCE [LARGE SCALE GENOMIC DNA]</scope>
    <source>
        <strain evidence="16 17">RCEF 3172</strain>
    </source>
</reference>
<evidence type="ECO:0000256" key="6">
    <source>
        <dbReference type="ARBA" id="ARBA00022833"/>
    </source>
</evidence>
<dbReference type="GO" id="GO:0005634">
    <property type="term" value="C:nucleus"/>
    <property type="evidence" value="ECO:0007669"/>
    <property type="project" value="TreeGrafter"/>
</dbReference>
<gene>
    <name evidence="16" type="ORF">BBO_06813</name>
</gene>
<dbReference type="GO" id="GO:0008270">
    <property type="term" value="F:zinc ion binding"/>
    <property type="evidence" value="ECO:0007669"/>
    <property type="project" value="UniProtKB-UniRule"/>
</dbReference>
<evidence type="ECO:0000313" key="16">
    <source>
        <dbReference type="EMBL" id="OAA38960.1"/>
    </source>
</evidence>
<dbReference type="CDD" id="cd23023">
    <property type="entry name" value="zf-HIT_BCD1"/>
    <property type="match status" value="1"/>
</dbReference>
<proteinExistence type="inferred from homology"/>
<dbReference type="InterPro" id="IPR057721">
    <property type="entry name" value="BCD1_alpha/beta"/>
</dbReference>
<comment type="caution">
    <text evidence="16">The sequence shown here is derived from an EMBL/GenBank/DDBJ whole genome shotgun (WGS) entry which is preliminary data.</text>
</comment>
<comment type="subunit">
    <text evidence="10">Interacts with FBL, SNU13, NOP58, NUFIP1, RUVBL1, RUVBL2 and TAF9. Interacts (via HIT-type zinc finger) with the RUVBL1/RUVBL2 complex in the presence of ADP.</text>
</comment>
<comment type="similarity">
    <text evidence="9">Belongs to the BCD1 family.</text>
</comment>
<feature type="region of interest" description="Disordered" evidence="14">
    <location>
        <begin position="220"/>
        <end position="254"/>
    </location>
</feature>
<dbReference type="PANTHER" id="PTHR13483:SF11">
    <property type="entry name" value="ZINC FINGER HIT DOMAIN-CONTAINING PROTEIN 3"/>
    <property type="match status" value="1"/>
</dbReference>
<evidence type="ECO:0000259" key="15">
    <source>
        <dbReference type="PROSITE" id="PS51083"/>
    </source>
</evidence>
<protein>
    <recommendedName>
        <fullName evidence="11">Box C/D snoRNA protein 1</fullName>
    </recommendedName>
    <alternativeName>
        <fullName evidence="12">Zinc finger HIT domain-containing protein 6</fullName>
    </alternativeName>
</protein>
<feature type="compositionally biased region" description="Acidic residues" evidence="14">
    <location>
        <begin position="387"/>
        <end position="401"/>
    </location>
</feature>
<evidence type="ECO:0000256" key="8">
    <source>
        <dbReference type="ARBA" id="ARBA00049598"/>
    </source>
</evidence>
<accession>A0A167AJ10</accession>
<dbReference type="OrthoDB" id="272357at2759"/>
<feature type="compositionally biased region" description="Acidic residues" evidence="14">
    <location>
        <begin position="419"/>
        <end position="429"/>
    </location>
</feature>
<keyword evidence="2" id="KW-0690">Ribosome biogenesis</keyword>
<evidence type="ECO:0000256" key="5">
    <source>
        <dbReference type="ARBA" id="ARBA00022771"/>
    </source>
</evidence>
<keyword evidence="17" id="KW-1185">Reference proteome</keyword>
<dbReference type="InterPro" id="IPR007529">
    <property type="entry name" value="Znf_HIT"/>
</dbReference>
<dbReference type="Pfam" id="PF25790">
    <property type="entry name" value="BCD1"/>
    <property type="match status" value="1"/>
</dbReference>
<dbReference type="PANTHER" id="PTHR13483">
    <property type="entry name" value="BOX C_D SNORNA PROTEIN 1-RELATED"/>
    <property type="match status" value="1"/>
</dbReference>
<keyword evidence="1" id="KW-1017">Isopeptide bond</keyword>
<feature type="domain" description="HIT-type" evidence="15">
    <location>
        <begin position="10"/>
        <end position="44"/>
    </location>
</feature>
<organism evidence="16 17">
    <name type="scientific">Beauveria brongniartii RCEF 3172</name>
    <dbReference type="NCBI Taxonomy" id="1081107"/>
    <lineage>
        <taxon>Eukaryota</taxon>
        <taxon>Fungi</taxon>
        <taxon>Dikarya</taxon>
        <taxon>Ascomycota</taxon>
        <taxon>Pezizomycotina</taxon>
        <taxon>Sordariomycetes</taxon>
        <taxon>Hypocreomycetidae</taxon>
        <taxon>Hypocreales</taxon>
        <taxon>Cordycipitaceae</taxon>
        <taxon>Beauveria</taxon>
        <taxon>Beauveria brongniartii</taxon>
    </lineage>
</organism>
<keyword evidence="5 13" id="KW-0863">Zinc-finger</keyword>
<dbReference type="Proteomes" id="UP000076863">
    <property type="component" value="Unassembled WGS sequence"/>
</dbReference>
<dbReference type="GO" id="GO:0000463">
    <property type="term" value="P:maturation of LSU-rRNA from tricistronic rRNA transcript (SSU-rRNA, 5.8S rRNA, LSU-rRNA)"/>
    <property type="evidence" value="ECO:0007669"/>
    <property type="project" value="TreeGrafter"/>
</dbReference>
<evidence type="ECO:0000256" key="9">
    <source>
        <dbReference type="ARBA" id="ARBA00049654"/>
    </source>
</evidence>